<evidence type="ECO:0000259" key="2">
    <source>
        <dbReference type="SMART" id="SM00014"/>
    </source>
</evidence>
<keyword evidence="1" id="KW-0472">Membrane</keyword>
<dbReference type="SUPFAM" id="SSF48317">
    <property type="entry name" value="Acid phosphatase/Vanadium-dependent haloperoxidase"/>
    <property type="match status" value="1"/>
</dbReference>
<dbReference type="EMBL" id="BQKB01000009">
    <property type="protein sequence ID" value="GJM52235.1"/>
    <property type="molecule type" value="Genomic_DNA"/>
</dbReference>
<dbReference type="Gene3D" id="1.20.144.10">
    <property type="entry name" value="Phosphatidic acid phosphatase type 2/haloperoxidase"/>
    <property type="match status" value="2"/>
</dbReference>
<evidence type="ECO:0000313" key="4">
    <source>
        <dbReference type="EMBL" id="GJM52235.1"/>
    </source>
</evidence>
<comment type="caution">
    <text evidence="3">The sequence shown here is derived from an EMBL/GenBank/DDBJ whole genome shotgun (WGS) entry which is preliminary data.</text>
</comment>
<evidence type="ECO:0000313" key="5">
    <source>
        <dbReference type="Proteomes" id="UP001207736"/>
    </source>
</evidence>
<keyword evidence="6" id="KW-1185">Reference proteome</keyword>
<protein>
    <submittedName>
        <fullName evidence="3">Phosphatase PAP2 family protein</fullName>
    </submittedName>
</protein>
<name>A0AAV5AYR6_9FLAO</name>
<organism evidence="3 5">
    <name type="scientific">Capnocytophaga catalasegens</name>
    <dbReference type="NCBI Taxonomy" id="1004260"/>
    <lineage>
        <taxon>Bacteria</taxon>
        <taxon>Pseudomonadati</taxon>
        <taxon>Bacteroidota</taxon>
        <taxon>Flavobacteriia</taxon>
        <taxon>Flavobacteriales</taxon>
        <taxon>Flavobacteriaceae</taxon>
        <taxon>Capnocytophaga</taxon>
    </lineage>
</organism>
<evidence type="ECO:0000313" key="3">
    <source>
        <dbReference type="EMBL" id="GJM51050.1"/>
    </source>
</evidence>
<dbReference type="AlphaFoldDB" id="A0AAV5AYR6"/>
<feature type="transmembrane region" description="Helical" evidence="1">
    <location>
        <begin position="27"/>
        <end position="48"/>
    </location>
</feature>
<dbReference type="Pfam" id="PF01569">
    <property type="entry name" value="PAP2"/>
    <property type="match status" value="1"/>
</dbReference>
<feature type="transmembrane region" description="Helical" evidence="1">
    <location>
        <begin position="106"/>
        <end position="126"/>
    </location>
</feature>
<feature type="transmembrane region" description="Helical" evidence="1">
    <location>
        <begin position="159"/>
        <end position="177"/>
    </location>
</feature>
<gene>
    <name evidence="3" type="ORF">RCZ15_20230</name>
    <name evidence="4" type="ORF">RCZ16_05530</name>
</gene>
<dbReference type="InterPro" id="IPR000326">
    <property type="entry name" value="PAP2/HPO"/>
</dbReference>
<dbReference type="PANTHER" id="PTHR14969">
    <property type="entry name" value="SPHINGOSINE-1-PHOSPHATE PHOSPHOHYDROLASE"/>
    <property type="match status" value="1"/>
</dbReference>
<dbReference type="InterPro" id="IPR036938">
    <property type="entry name" value="PAP2/HPO_sf"/>
</dbReference>
<keyword evidence="1" id="KW-1133">Transmembrane helix</keyword>
<dbReference type="Proteomes" id="UP001208692">
    <property type="component" value="Unassembled WGS sequence"/>
</dbReference>
<feature type="transmembrane region" description="Helical" evidence="1">
    <location>
        <begin position="60"/>
        <end position="77"/>
    </location>
</feature>
<dbReference type="Proteomes" id="UP001207736">
    <property type="component" value="Unassembled WGS sequence"/>
</dbReference>
<evidence type="ECO:0000313" key="6">
    <source>
        <dbReference type="Proteomes" id="UP001208692"/>
    </source>
</evidence>
<sequence length="190" mass="22456">MWQKIIDLDHQLLVKINQMGTASQDKFWLYITDATHWIPFFIFLLFICFRFFPKQQAGQILLFTILTLLTTILLTNGTKELVARLRPIHNEELIPLLRIVTPEQGYSFFSGHTSNSFAICTFLYLTFRERMRWAWWVYVWAVPYAFSRMYLGVHFPLDILVGMCVGSSVAYLFFYLYKKKISQKEPSLSL</sequence>
<evidence type="ECO:0000256" key="1">
    <source>
        <dbReference type="SAM" id="Phobius"/>
    </source>
</evidence>
<feature type="transmembrane region" description="Helical" evidence="1">
    <location>
        <begin position="133"/>
        <end position="153"/>
    </location>
</feature>
<feature type="domain" description="Phosphatidic acid phosphatase type 2/haloperoxidase" evidence="2">
    <location>
        <begin position="60"/>
        <end position="174"/>
    </location>
</feature>
<keyword evidence="1" id="KW-0812">Transmembrane</keyword>
<dbReference type="RefSeq" id="WP_264846481.1">
    <property type="nucleotide sequence ID" value="NZ_BPMA01000021.1"/>
</dbReference>
<dbReference type="SMART" id="SM00014">
    <property type="entry name" value="acidPPc"/>
    <property type="match status" value="1"/>
</dbReference>
<reference evidence="3 6" key="1">
    <citation type="submission" date="2021-11" db="EMBL/GenBank/DDBJ databases">
        <title>Draft genome sequence of Capnocytophaga sp. strain KC07075 isolated from cat oral cavity.</title>
        <authorList>
            <person name="Suzuki M."/>
            <person name="Imaoka K."/>
            <person name="Kimura M."/>
            <person name="Morikawa S."/>
            <person name="Maeda K."/>
        </authorList>
    </citation>
    <scope>NUCLEOTIDE SEQUENCE</scope>
    <source>
        <strain evidence="3">KC07075</strain>
        <strain evidence="4 6">KC07079</strain>
    </source>
</reference>
<dbReference type="EMBL" id="BQKA01000036">
    <property type="protein sequence ID" value="GJM51050.1"/>
    <property type="molecule type" value="Genomic_DNA"/>
</dbReference>
<proteinExistence type="predicted"/>
<dbReference type="PANTHER" id="PTHR14969:SF13">
    <property type="entry name" value="AT30094P"/>
    <property type="match status" value="1"/>
</dbReference>
<accession>A0AAV5AYR6</accession>